<feature type="transmembrane region" description="Helical" evidence="1">
    <location>
        <begin position="146"/>
        <end position="165"/>
    </location>
</feature>
<dbReference type="OrthoDB" id="1681403at2"/>
<keyword evidence="3" id="KW-1185">Reference proteome</keyword>
<accession>A0A4Y8IF23</accession>
<dbReference type="EMBL" id="SOPW01000013">
    <property type="protein sequence ID" value="TFB18508.1"/>
    <property type="molecule type" value="Genomic_DNA"/>
</dbReference>
<organism evidence="2 3">
    <name type="scientific">Filobacillus milosensis</name>
    <dbReference type="NCBI Taxonomy" id="94137"/>
    <lineage>
        <taxon>Bacteria</taxon>
        <taxon>Bacillati</taxon>
        <taxon>Bacillota</taxon>
        <taxon>Bacilli</taxon>
        <taxon>Bacillales</taxon>
        <taxon>Bacillaceae</taxon>
        <taxon>Filobacillus</taxon>
    </lineage>
</organism>
<comment type="caution">
    <text evidence="2">The sequence shown here is derived from an EMBL/GenBank/DDBJ whole genome shotgun (WGS) entry which is preliminary data.</text>
</comment>
<dbReference type="AlphaFoldDB" id="A0A4Y8IF23"/>
<evidence type="ECO:0000313" key="2">
    <source>
        <dbReference type="EMBL" id="TFB18508.1"/>
    </source>
</evidence>
<evidence type="ECO:0000256" key="1">
    <source>
        <dbReference type="SAM" id="Phobius"/>
    </source>
</evidence>
<dbReference type="RefSeq" id="WP_134340713.1">
    <property type="nucleotide sequence ID" value="NZ_SOPW01000013.1"/>
</dbReference>
<feature type="transmembrane region" description="Helical" evidence="1">
    <location>
        <begin position="172"/>
        <end position="195"/>
    </location>
</feature>
<sequence length="256" mass="29409">MIKKPDESPRRLSMNICPMGTSLIRQTRPWVPTCWSIAMPGFGHFHLGGYTTGVILMSGEIIFNNIGKINLAILYTFTLQFEKAHEVINYNCALLCAIIYLFGIWDSYRLTVESNNCAYLVSKEKSQIYQLSAIHILGVNFVNKRIPWVGVFWSILFPGLGHLYAHQILKSLTLILSTVAITAMTQLGDLILLTLTGQFNMIQNVNYQWLLFLPSFYLFSMYDVYSEITNINNLYKEEQLQFLLKQYGKKKLILKP</sequence>
<name>A0A4Y8IF23_9BACI</name>
<feature type="transmembrane region" description="Helical" evidence="1">
    <location>
        <begin position="207"/>
        <end position="225"/>
    </location>
</feature>
<keyword evidence="1" id="KW-1133">Transmembrane helix</keyword>
<keyword evidence="1" id="KW-0812">Transmembrane</keyword>
<gene>
    <name evidence="2" type="ORF">E3U55_12000</name>
</gene>
<dbReference type="Proteomes" id="UP000297975">
    <property type="component" value="Unassembled WGS sequence"/>
</dbReference>
<keyword evidence="1" id="KW-0472">Membrane</keyword>
<proteinExistence type="predicted"/>
<protein>
    <submittedName>
        <fullName evidence="2">Uncharacterized protein</fullName>
    </submittedName>
</protein>
<reference evidence="2 3" key="1">
    <citation type="submission" date="2019-03" db="EMBL/GenBank/DDBJ databases">
        <authorList>
            <person name="He R.-H."/>
        </authorList>
    </citation>
    <scope>NUCLEOTIDE SEQUENCE [LARGE SCALE GENOMIC DNA]</scope>
    <source>
        <strain evidence="3">SH 714</strain>
    </source>
</reference>
<evidence type="ECO:0000313" key="3">
    <source>
        <dbReference type="Proteomes" id="UP000297975"/>
    </source>
</evidence>
<feature type="transmembrane region" description="Helical" evidence="1">
    <location>
        <begin position="87"/>
        <end position="105"/>
    </location>
</feature>